<evidence type="ECO:0008006" key="5">
    <source>
        <dbReference type="Google" id="ProtNLM"/>
    </source>
</evidence>
<dbReference type="GO" id="GO:0005739">
    <property type="term" value="C:mitochondrion"/>
    <property type="evidence" value="ECO:0007669"/>
    <property type="project" value="TreeGrafter"/>
</dbReference>
<dbReference type="SUPFAM" id="SSF52540">
    <property type="entry name" value="P-loop containing nucleoside triphosphate hydrolases"/>
    <property type="match status" value="1"/>
</dbReference>
<protein>
    <recommendedName>
        <fullName evidence="5">G domain-containing protein</fullName>
    </recommendedName>
</protein>
<dbReference type="AlphaFoldDB" id="A0A7S4D3J6"/>
<dbReference type="GO" id="GO:0005525">
    <property type="term" value="F:GTP binding"/>
    <property type="evidence" value="ECO:0007669"/>
    <property type="project" value="InterPro"/>
</dbReference>
<evidence type="ECO:0000313" key="4">
    <source>
        <dbReference type="EMBL" id="CAE0815120.1"/>
    </source>
</evidence>
<feature type="region of interest" description="Disordered" evidence="1">
    <location>
        <begin position="681"/>
        <end position="721"/>
    </location>
</feature>
<evidence type="ECO:0000259" key="3">
    <source>
        <dbReference type="Pfam" id="PF21516"/>
    </source>
</evidence>
<organism evidence="4">
    <name type="scientific">Eutreptiella gymnastica</name>
    <dbReference type="NCBI Taxonomy" id="73025"/>
    <lineage>
        <taxon>Eukaryota</taxon>
        <taxon>Discoba</taxon>
        <taxon>Euglenozoa</taxon>
        <taxon>Euglenida</taxon>
        <taxon>Spirocuta</taxon>
        <taxon>Euglenophyceae</taxon>
        <taxon>Eutreptiales</taxon>
        <taxon>Eutreptiaceae</taxon>
        <taxon>Eutreptiella</taxon>
    </lineage>
</organism>
<accession>A0A7S4D3J6</accession>
<dbReference type="Gene3D" id="3.40.50.300">
    <property type="entry name" value="P-loop containing nucleotide triphosphate hydrolases"/>
    <property type="match status" value="1"/>
</dbReference>
<name>A0A7S4D3J6_9EUGL</name>
<feature type="region of interest" description="Disordered" evidence="1">
    <location>
        <begin position="187"/>
        <end position="210"/>
    </location>
</feature>
<dbReference type="PANTHER" id="PTHR46434:SF1">
    <property type="entry name" value="GENETIC INTERACTOR OF PROHIBITINS 3, MITOCHONDRIAL"/>
    <property type="match status" value="1"/>
</dbReference>
<dbReference type="Pfam" id="PF21516">
    <property type="entry name" value="YqeH-like_C"/>
    <property type="match status" value="1"/>
</dbReference>
<dbReference type="InterPro" id="IPR048422">
    <property type="entry name" value="NOA1/YqeH-like_C"/>
</dbReference>
<dbReference type="InterPro" id="IPR027417">
    <property type="entry name" value="P-loop_NTPase"/>
</dbReference>
<dbReference type="EMBL" id="HBJA01074926">
    <property type="protein sequence ID" value="CAE0815120.1"/>
    <property type="molecule type" value="Transcribed_RNA"/>
</dbReference>
<dbReference type="PANTHER" id="PTHR46434">
    <property type="entry name" value="GENETIC INTERACTOR OF PROHIBITINS 3, MITOCHONDRIAL"/>
    <property type="match status" value="1"/>
</dbReference>
<feature type="region of interest" description="Disordered" evidence="1">
    <location>
        <begin position="1"/>
        <end position="58"/>
    </location>
</feature>
<dbReference type="Pfam" id="PF01926">
    <property type="entry name" value="MMR_HSR1"/>
    <property type="match status" value="1"/>
</dbReference>
<evidence type="ECO:0000256" key="1">
    <source>
        <dbReference type="SAM" id="MobiDB-lite"/>
    </source>
</evidence>
<reference evidence="4" key="1">
    <citation type="submission" date="2021-01" db="EMBL/GenBank/DDBJ databases">
        <authorList>
            <person name="Corre E."/>
            <person name="Pelletier E."/>
            <person name="Niang G."/>
            <person name="Scheremetjew M."/>
            <person name="Finn R."/>
            <person name="Kale V."/>
            <person name="Holt S."/>
            <person name="Cochrane G."/>
            <person name="Meng A."/>
            <person name="Brown T."/>
            <person name="Cohen L."/>
        </authorList>
    </citation>
    <scope>NUCLEOTIDE SEQUENCE</scope>
    <source>
        <strain evidence="4">CCMP1594</strain>
    </source>
</reference>
<dbReference type="InterPro" id="IPR006073">
    <property type="entry name" value="GTP-bd"/>
</dbReference>
<gene>
    <name evidence="4" type="ORF">EGYM00163_LOCUS26277</name>
</gene>
<sequence>MAGYAQSTTSKPARSHGLSAQGLPRSARRSPWQAPALDGRPAVPHPQDGEPVPPELTAPWRIPAAAPRFVEPAVSAGLMGWCALACACAGLSAFLVSQSRHGPRSEGVWTAPTAGGGWHQGLQGYGFRDPLLCPATSRMRTALAAARHQDDAMDDLMALVAQEEGDESWEEADESAVFESTVFANGDADASDDELDAGPPQEQRRKPPPVRLVTERNHCPACGAKYQNKTPDNPGYLPPKVFERVWEADWDDGWTVGDEVAMIIQDAQADLGILPENTAEEEEEDEAELAPEDEALLQDGKQTVCQRCHSMQHKRGKLQDTLRSGWGEDELLQPERFRALLEPLRKKACTIVMFVDLFDFHGSILKDLRHVAGFNRVLIVANKADLLPERADLGRVQRWVWQECKRLRLPQITMRDIYLVSCKTGLGIETLLTQIKRQTGWRETYIVGAANVGKSSFINALMHVGAPKQGRQRRKGKKAPPKRQLVTASFIPGTTLDFVKVDVRGTLMYDTPGILMPHQLTSRLTSEEIAAVVPSKRIRPVTLRIAPQHGVLIGAGLAQVDVVAGKAMQLTFFMAPDVTLHPCKTEGAAEKAVKHAGGLLKPPFEPERVEMLLEGSETFAFDIEGHGRERASKDLAIGGVGWVSVTGWGLCTICVTVPRGIDVRMREPLMPFEGRNAQRYNGTRVMPLKPKVKAAVKRRQEREERTRARRHQEGSQRSARY</sequence>
<feature type="compositionally biased region" description="Polar residues" evidence="1">
    <location>
        <begin position="1"/>
        <end position="12"/>
    </location>
</feature>
<dbReference type="CDD" id="cd01855">
    <property type="entry name" value="YqeH"/>
    <property type="match status" value="1"/>
</dbReference>
<feature type="compositionally biased region" description="Basic and acidic residues" evidence="1">
    <location>
        <begin position="698"/>
        <end position="714"/>
    </location>
</feature>
<proteinExistence type="predicted"/>
<feature type="domain" description="G" evidence="2">
    <location>
        <begin position="445"/>
        <end position="523"/>
    </location>
</feature>
<evidence type="ECO:0000259" key="2">
    <source>
        <dbReference type="Pfam" id="PF01926"/>
    </source>
</evidence>
<feature type="domain" description="NOA1/YqeH-like C-terminal" evidence="3">
    <location>
        <begin position="570"/>
        <end position="668"/>
    </location>
</feature>
<dbReference type="InterPro" id="IPR050896">
    <property type="entry name" value="Mito_lipid_metab_GTPase"/>
</dbReference>